<evidence type="ECO:0000256" key="6">
    <source>
        <dbReference type="ARBA" id="ARBA00023136"/>
    </source>
</evidence>
<dbReference type="PROSITE" id="PS50928">
    <property type="entry name" value="ABC_TM1"/>
    <property type="match status" value="1"/>
</dbReference>
<protein>
    <submittedName>
        <fullName evidence="9">Carbohydrate ABC transporter membrane protein 2 (CUT1 family)</fullName>
    </submittedName>
</protein>
<dbReference type="Proteomes" id="UP000295764">
    <property type="component" value="Unassembled WGS sequence"/>
</dbReference>
<gene>
    <name evidence="9" type="ORF">EDF64_11262</name>
</gene>
<feature type="transmembrane region" description="Helical" evidence="7">
    <location>
        <begin position="72"/>
        <end position="96"/>
    </location>
</feature>
<feature type="transmembrane region" description="Helical" evidence="7">
    <location>
        <begin position="103"/>
        <end position="124"/>
    </location>
</feature>
<name>A0A4R6DEN1_9MICO</name>
<feature type="transmembrane region" description="Helical" evidence="7">
    <location>
        <begin position="241"/>
        <end position="260"/>
    </location>
</feature>
<dbReference type="GO" id="GO:0005886">
    <property type="term" value="C:plasma membrane"/>
    <property type="evidence" value="ECO:0007669"/>
    <property type="project" value="UniProtKB-SubCell"/>
</dbReference>
<sequence length="272" mass="29627">MTKTSRRILAAVLTVVSLIWLIPSYLLVVNAFTKSADYSGTPSWWPTSWSLFDNIATAFQNANVGQGMANSLLYSVVGAGAAVFIAALASFAVTIMPVKRPTFWFWVIYIGTILPLQAFLSPLFTGYAAASLFDTQYGMLLVYVALTIPFAFFVVRGHMTGLPNEVREAASLDGAGWVRMFFQVHLPLSTSALLAAFVFQFTWIWNDLLFGLTLSSSPNIRPVMATLADLTGNYSTYGPPVALAGALVASLPTIIVFFSFQRFFARGLNPTA</sequence>
<keyword evidence="4 7" id="KW-0812">Transmembrane</keyword>
<dbReference type="CDD" id="cd06261">
    <property type="entry name" value="TM_PBP2"/>
    <property type="match status" value="1"/>
</dbReference>
<feature type="domain" description="ABC transmembrane type-1" evidence="8">
    <location>
        <begin position="68"/>
        <end position="260"/>
    </location>
</feature>
<evidence type="ECO:0000256" key="1">
    <source>
        <dbReference type="ARBA" id="ARBA00004651"/>
    </source>
</evidence>
<evidence type="ECO:0000313" key="10">
    <source>
        <dbReference type="Proteomes" id="UP000295764"/>
    </source>
</evidence>
<evidence type="ECO:0000259" key="8">
    <source>
        <dbReference type="PROSITE" id="PS50928"/>
    </source>
</evidence>
<comment type="caution">
    <text evidence="9">The sequence shown here is derived from an EMBL/GenBank/DDBJ whole genome shotgun (WGS) entry which is preliminary data.</text>
</comment>
<evidence type="ECO:0000313" key="9">
    <source>
        <dbReference type="EMBL" id="TDN42419.1"/>
    </source>
</evidence>
<evidence type="ECO:0000256" key="7">
    <source>
        <dbReference type="RuleBase" id="RU363032"/>
    </source>
</evidence>
<comment type="similarity">
    <text evidence="7">Belongs to the binding-protein-dependent transport system permease family.</text>
</comment>
<dbReference type="EMBL" id="SNVW01000012">
    <property type="protein sequence ID" value="TDN42419.1"/>
    <property type="molecule type" value="Genomic_DNA"/>
</dbReference>
<dbReference type="OrthoDB" id="9794684at2"/>
<comment type="subcellular location">
    <subcellularLocation>
        <location evidence="1 7">Cell membrane</location>
        <topology evidence="1 7">Multi-pass membrane protein</topology>
    </subcellularLocation>
</comment>
<dbReference type="AlphaFoldDB" id="A0A4R6DEN1"/>
<dbReference type="RefSeq" id="WP_133520802.1">
    <property type="nucleotide sequence ID" value="NZ_SNVW01000012.1"/>
</dbReference>
<dbReference type="PANTHER" id="PTHR43744">
    <property type="entry name" value="ABC TRANSPORTER PERMEASE PROTEIN MG189-RELATED-RELATED"/>
    <property type="match status" value="1"/>
</dbReference>
<dbReference type="Gene3D" id="1.10.3720.10">
    <property type="entry name" value="MetI-like"/>
    <property type="match status" value="1"/>
</dbReference>
<feature type="transmembrane region" description="Helical" evidence="7">
    <location>
        <begin position="136"/>
        <end position="155"/>
    </location>
</feature>
<evidence type="ECO:0000256" key="5">
    <source>
        <dbReference type="ARBA" id="ARBA00022989"/>
    </source>
</evidence>
<reference evidence="9 10" key="1">
    <citation type="submission" date="2019-03" db="EMBL/GenBank/DDBJ databases">
        <title>Genomic analyses of the natural microbiome of Caenorhabditis elegans.</title>
        <authorList>
            <person name="Samuel B."/>
        </authorList>
    </citation>
    <scope>NUCLEOTIDE SEQUENCE [LARGE SCALE GENOMIC DNA]</scope>
    <source>
        <strain evidence="9 10">JUb65</strain>
    </source>
</reference>
<evidence type="ECO:0000256" key="2">
    <source>
        <dbReference type="ARBA" id="ARBA00022448"/>
    </source>
</evidence>
<keyword evidence="2 7" id="KW-0813">Transport</keyword>
<dbReference type="Pfam" id="PF00528">
    <property type="entry name" value="BPD_transp_1"/>
    <property type="match status" value="1"/>
</dbReference>
<evidence type="ECO:0000256" key="4">
    <source>
        <dbReference type="ARBA" id="ARBA00022692"/>
    </source>
</evidence>
<dbReference type="PANTHER" id="PTHR43744:SF12">
    <property type="entry name" value="ABC TRANSPORTER PERMEASE PROTEIN MG189-RELATED"/>
    <property type="match status" value="1"/>
</dbReference>
<dbReference type="InterPro" id="IPR035906">
    <property type="entry name" value="MetI-like_sf"/>
</dbReference>
<feature type="transmembrane region" description="Helical" evidence="7">
    <location>
        <begin position="7"/>
        <end position="28"/>
    </location>
</feature>
<evidence type="ECO:0000256" key="3">
    <source>
        <dbReference type="ARBA" id="ARBA00022475"/>
    </source>
</evidence>
<dbReference type="InterPro" id="IPR000515">
    <property type="entry name" value="MetI-like"/>
</dbReference>
<proteinExistence type="inferred from homology"/>
<dbReference type="SUPFAM" id="SSF161098">
    <property type="entry name" value="MetI-like"/>
    <property type="match status" value="1"/>
</dbReference>
<accession>A0A4R6DEN1</accession>
<keyword evidence="5 7" id="KW-1133">Transmembrane helix</keyword>
<feature type="transmembrane region" description="Helical" evidence="7">
    <location>
        <begin position="186"/>
        <end position="205"/>
    </location>
</feature>
<organism evidence="9 10">
    <name type="scientific">Curtobacterium flaccumfaciens</name>
    <dbReference type="NCBI Taxonomy" id="2035"/>
    <lineage>
        <taxon>Bacteria</taxon>
        <taxon>Bacillati</taxon>
        <taxon>Actinomycetota</taxon>
        <taxon>Actinomycetes</taxon>
        <taxon>Micrococcales</taxon>
        <taxon>Microbacteriaceae</taxon>
        <taxon>Curtobacterium</taxon>
    </lineage>
</organism>
<keyword evidence="3" id="KW-1003">Cell membrane</keyword>
<dbReference type="GO" id="GO:0055085">
    <property type="term" value="P:transmembrane transport"/>
    <property type="evidence" value="ECO:0007669"/>
    <property type="project" value="InterPro"/>
</dbReference>
<keyword evidence="6 7" id="KW-0472">Membrane</keyword>